<accession>A0A6J4H0W4</accession>
<proteinExistence type="predicted"/>
<gene>
    <name evidence="1" type="ORF">AVDCRST_MAG63-20</name>
</gene>
<organism evidence="1">
    <name type="scientific">uncultured Armatimonadetes bacterium</name>
    <dbReference type="NCBI Taxonomy" id="157466"/>
    <lineage>
        <taxon>Bacteria</taxon>
        <taxon>Bacillati</taxon>
        <taxon>Armatimonadota</taxon>
        <taxon>environmental samples</taxon>
    </lineage>
</organism>
<name>A0A6J4H0W4_9BACT</name>
<reference evidence="1" key="1">
    <citation type="submission" date="2020-02" db="EMBL/GenBank/DDBJ databases">
        <authorList>
            <person name="Meier V. D."/>
        </authorList>
    </citation>
    <scope>NUCLEOTIDE SEQUENCE</scope>
    <source>
        <strain evidence="1">AVDCRST_MAG63</strain>
    </source>
</reference>
<evidence type="ECO:0000313" key="1">
    <source>
        <dbReference type="EMBL" id="CAA9211982.1"/>
    </source>
</evidence>
<dbReference type="EMBL" id="CADCTO010000004">
    <property type="protein sequence ID" value="CAA9211982.1"/>
    <property type="molecule type" value="Genomic_DNA"/>
</dbReference>
<sequence>MIVGEFTNGDRAVIPIALLADDGQETEIEAAIDTGFMGALLLPQSMIRRSRLPHLDDELVLLADGTLTRLALHEVTVVWGGERRTVAAHAADSTPLVGIEMLRGSVGTFEFFEGGSVTIEVAE</sequence>
<dbReference type="AlphaFoldDB" id="A0A6J4H0W4"/>
<evidence type="ECO:0008006" key="2">
    <source>
        <dbReference type="Google" id="ProtNLM"/>
    </source>
</evidence>
<protein>
    <recommendedName>
        <fullName evidence="2">Clan AA aspartic protease</fullName>
    </recommendedName>
</protein>